<sequence>MPEVSSVADAVLRDQLLELLRGGSAHADFDTCVSGLAPEFYTRRPEGAPHHAWQLLEHIRFTLHDLLIFCTDPKYVAPNWPDDYWPGEGVVPTEEAWQDSVKAVKTLLAGFEAMVRDPERDLGAKIPWGDGQTYLREVLLAADHNSYHLGQLALIRKQLGAWHD</sequence>
<dbReference type="Pfam" id="PF12867">
    <property type="entry name" value="DinB_2"/>
    <property type="match status" value="1"/>
</dbReference>
<dbReference type="OrthoDB" id="9798830at2"/>
<name>A0A4Q1SEC8_9BACT</name>
<dbReference type="InterPro" id="IPR024775">
    <property type="entry name" value="DinB-like"/>
</dbReference>
<dbReference type="Gene3D" id="1.20.120.450">
    <property type="entry name" value="dinb family like domain"/>
    <property type="match status" value="1"/>
</dbReference>
<reference evidence="2 3" key="1">
    <citation type="journal article" date="2016" name="Int. J. Syst. Evol. Microbiol.">
        <title>Acidipila dinghuensis sp. nov., an acidobacterium isolated from forest soil.</title>
        <authorList>
            <person name="Jiang Y.W."/>
            <person name="Wang J."/>
            <person name="Chen M.H."/>
            <person name="Lv Y.Y."/>
            <person name="Qiu L.H."/>
        </authorList>
    </citation>
    <scope>NUCLEOTIDE SEQUENCE [LARGE SCALE GENOMIC DNA]</scope>
    <source>
        <strain evidence="2 3">DHOF10</strain>
    </source>
</reference>
<feature type="domain" description="DinB-like" evidence="1">
    <location>
        <begin position="26"/>
        <end position="152"/>
    </location>
</feature>
<dbReference type="RefSeq" id="WP_129208652.1">
    <property type="nucleotide sequence ID" value="NZ_BMGU01000004.1"/>
</dbReference>
<keyword evidence="3" id="KW-1185">Reference proteome</keyword>
<evidence type="ECO:0000313" key="3">
    <source>
        <dbReference type="Proteomes" id="UP000290253"/>
    </source>
</evidence>
<protein>
    <submittedName>
        <fullName evidence="2">DinB family protein</fullName>
    </submittedName>
</protein>
<dbReference type="EMBL" id="SDMK01000002">
    <property type="protein sequence ID" value="RXS95455.1"/>
    <property type="molecule type" value="Genomic_DNA"/>
</dbReference>
<accession>A0A4Q1SEC8</accession>
<dbReference type="AlphaFoldDB" id="A0A4Q1SEC8"/>
<proteinExistence type="predicted"/>
<dbReference type="InterPro" id="IPR034660">
    <property type="entry name" value="DinB/YfiT-like"/>
</dbReference>
<organism evidence="2 3">
    <name type="scientific">Silvibacterium dinghuense</name>
    <dbReference type="NCBI Taxonomy" id="1560006"/>
    <lineage>
        <taxon>Bacteria</taxon>
        <taxon>Pseudomonadati</taxon>
        <taxon>Acidobacteriota</taxon>
        <taxon>Terriglobia</taxon>
        <taxon>Terriglobales</taxon>
        <taxon>Acidobacteriaceae</taxon>
        <taxon>Silvibacterium</taxon>
    </lineage>
</organism>
<evidence type="ECO:0000259" key="1">
    <source>
        <dbReference type="Pfam" id="PF12867"/>
    </source>
</evidence>
<dbReference type="Proteomes" id="UP000290253">
    <property type="component" value="Unassembled WGS sequence"/>
</dbReference>
<evidence type="ECO:0000313" key="2">
    <source>
        <dbReference type="EMBL" id="RXS95455.1"/>
    </source>
</evidence>
<gene>
    <name evidence="2" type="ORF">ESZ00_12825</name>
</gene>
<comment type="caution">
    <text evidence="2">The sequence shown here is derived from an EMBL/GenBank/DDBJ whole genome shotgun (WGS) entry which is preliminary data.</text>
</comment>
<dbReference type="SUPFAM" id="SSF109854">
    <property type="entry name" value="DinB/YfiT-like putative metalloenzymes"/>
    <property type="match status" value="1"/>
</dbReference>